<dbReference type="InterPro" id="IPR013201">
    <property type="entry name" value="Prot_inhib_I29"/>
</dbReference>
<dbReference type="InterPro" id="IPR025660">
    <property type="entry name" value="Pept_his_AS"/>
</dbReference>
<dbReference type="PROSITE" id="PS00139">
    <property type="entry name" value="THIOL_PROTEASE_CYS"/>
    <property type="match status" value="1"/>
</dbReference>
<reference evidence="11" key="1">
    <citation type="submission" date="2025-08" db="UniProtKB">
        <authorList>
            <consortium name="RefSeq"/>
        </authorList>
    </citation>
    <scope>IDENTIFICATION</scope>
    <source>
        <tissue evidence="11">Whole organism</tissue>
    </source>
</reference>
<evidence type="ECO:0000256" key="7">
    <source>
        <dbReference type="SAM" id="SignalP"/>
    </source>
</evidence>
<dbReference type="Proteomes" id="UP000694843">
    <property type="component" value="Unplaced"/>
</dbReference>
<dbReference type="PROSITE" id="PS00639">
    <property type="entry name" value="THIOL_PROTEASE_HIS"/>
    <property type="match status" value="1"/>
</dbReference>
<feature type="domain" description="Peptidase C1A papain C-terminal" evidence="8">
    <location>
        <begin position="118"/>
        <end position="333"/>
    </location>
</feature>
<dbReference type="GO" id="GO:0006508">
    <property type="term" value="P:proteolysis"/>
    <property type="evidence" value="ECO:0007669"/>
    <property type="project" value="UniProtKB-KW"/>
</dbReference>
<dbReference type="SMART" id="SM00645">
    <property type="entry name" value="Pept_C1"/>
    <property type="match status" value="1"/>
</dbReference>
<dbReference type="SMART" id="SM00848">
    <property type="entry name" value="Inhibitor_I29"/>
    <property type="match status" value="1"/>
</dbReference>
<keyword evidence="10" id="KW-1185">Reference proteome</keyword>
<dbReference type="GO" id="GO:0008234">
    <property type="term" value="F:cysteine-type peptidase activity"/>
    <property type="evidence" value="ECO:0007669"/>
    <property type="project" value="UniProtKB-KW"/>
</dbReference>
<dbReference type="Pfam" id="PF08246">
    <property type="entry name" value="Inhibitor_I29"/>
    <property type="match status" value="1"/>
</dbReference>
<gene>
    <name evidence="11" type="primary">LOC108680371</name>
</gene>
<dbReference type="InterPro" id="IPR038765">
    <property type="entry name" value="Papain-like_cys_pep_sf"/>
</dbReference>
<dbReference type="Pfam" id="PF00112">
    <property type="entry name" value="Peptidase_C1"/>
    <property type="match status" value="1"/>
</dbReference>
<feature type="domain" description="Cathepsin propeptide inhibitor" evidence="9">
    <location>
        <begin position="27"/>
        <end position="86"/>
    </location>
</feature>
<feature type="chain" id="PRO_5034529862" evidence="7">
    <location>
        <begin position="17"/>
        <end position="334"/>
    </location>
</feature>
<dbReference type="AlphaFoldDB" id="A0A8B7PEV4"/>
<evidence type="ECO:0000259" key="8">
    <source>
        <dbReference type="SMART" id="SM00645"/>
    </source>
</evidence>
<evidence type="ECO:0000256" key="1">
    <source>
        <dbReference type="ARBA" id="ARBA00008455"/>
    </source>
</evidence>
<keyword evidence="6" id="KW-1015">Disulfide bond</keyword>
<dbReference type="InterPro" id="IPR039417">
    <property type="entry name" value="Peptidase_C1A_papain-like"/>
</dbReference>
<keyword evidence="7" id="KW-0732">Signal</keyword>
<organism evidence="10 11">
    <name type="scientific">Hyalella azteca</name>
    <name type="common">Amphipod</name>
    <dbReference type="NCBI Taxonomy" id="294128"/>
    <lineage>
        <taxon>Eukaryota</taxon>
        <taxon>Metazoa</taxon>
        <taxon>Ecdysozoa</taxon>
        <taxon>Arthropoda</taxon>
        <taxon>Crustacea</taxon>
        <taxon>Multicrustacea</taxon>
        <taxon>Malacostraca</taxon>
        <taxon>Eumalacostraca</taxon>
        <taxon>Peracarida</taxon>
        <taxon>Amphipoda</taxon>
        <taxon>Senticaudata</taxon>
        <taxon>Talitrida</taxon>
        <taxon>Talitroidea</taxon>
        <taxon>Hyalellidae</taxon>
        <taxon>Hyalella</taxon>
    </lineage>
</organism>
<dbReference type="PRINTS" id="PR00705">
    <property type="entry name" value="PAPAIN"/>
</dbReference>
<evidence type="ECO:0000256" key="4">
    <source>
        <dbReference type="ARBA" id="ARBA00022807"/>
    </source>
</evidence>
<evidence type="ECO:0000256" key="3">
    <source>
        <dbReference type="ARBA" id="ARBA00022801"/>
    </source>
</evidence>
<dbReference type="InterPro" id="IPR025661">
    <property type="entry name" value="Pept_asp_AS"/>
</dbReference>
<dbReference type="OMA" id="IKEEWHT"/>
<keyword evidence="5" id="KW-0865">Zymogen</keyword>
<dbReference type="InterPro" id="IPR013128">
    <property type="entry name" value="Peptidase_C1A"/>
</dbReference>
<proteinExistence type="inferred from homology"/>
<evidence type="ECO:0000313" key="10">
    <source>
        <dbReference type="Proteomes" id="UP000694843"/>
    </source>
</evidence>
<dbReference type="RefSeq" id="XP_018024669.1">
    <property type="nucleotide sequence ID" value="XM_018169180.2"/>
</dbReference>
<dbReference type="PANTHER" id="PTHR12411">
    <property type="entry name" value="CYSTEINE PROTEASE FAMILY C1-RELATED"/>
    <property type="match status" value="1"/>
</dbReference>
<dbReference type="SUPFAM" id="SSF54001">
    <property type="entry name" value="Cysteine proteinases"/>
    <property type="match status" value="1"/>
</dbReference>
<evidence type="ECO:0000313" key="11">
    <source>
        <dbReference type="RefSeq" id="XP_018024669.1"/>
    </source>
</evidence>
<dbReference type="OrthoDB" id="10263972at2759"/>
<comment type="similarity">
    <text evidence="1">Belongs to the peptidase C1 family.</text>
</comment>
<dbReference type="Gene3D" id="3.90.70.10">
    <property type="entry name" value="Cysteine proteinases"/>
    <property type="match status" value="1"/>
</dbReference>
<keyword evidence="4" id="KW-0788">Thiol protease</keyword>
<dbReference type="FunFam" id="3.90.70.10:FF:000006">
    <property type="entry name" value="Cathepsin S"/>
    <property type="match status" value="1"/>
</dbReference>
<name>A0A8B7PEV4_HYAAZ</name>
<protein>
    <submittedName>
        <fullName evidence="11">Procathepsin L</fullName>
    </submittedName>
</protein>
<evidence type="ECO:0000256" key="6">
    <source>
        <dbReference type="ARBA" id="ARBA00023157"/>
    </source>
</evidence>
<dbReference type="InterPro" id="IPR000169">
    <property type="entry name" value="Pept_cys_AS"/>
</dbReference>
<accession>A0A8B7PEV4</accession>
<dbReference type="CDD" id="cd02248">
    <property type="entry name" value="Peptidase_C1A"/>
    <property type="match status" value="1"/>
</dbReference>
<keyword evidence="2" id="KW-0645">Protease</keyword>
<keyword evidence="3" id="KW-0378">Hydrolase</keyword>
<dbReference type="PROSITE" id="PS00640">
    <property type="entry name" value="THIOL_PROTEASE_ASN"/>
    <property type="match status" value="1"/>
</dbReference>
<evidence type="ECO:0000259" key="9">
    <source>
        <dbReference type="SMART" id="SM00848"/>
    </source>
</evidence>
<evidence type="ECO:0000256" key="2">
    <source>
        <dbReference type="ARBA" id="ARBA00022670"/>
    </source>
</evidence>
<dbReference type="GeneID" id="108680371"/>
<sequence length="334" mass="36958">MRLVVLLLGLASVASAVSFYNVVMEEWEAFKLTHNKKYGSVEEAFRLKVFAENKHKIAKHNQLYNKGERTFKMKINHFGDLLHHEFVSMMNGWRGNGMNRSTVYEASNYVEPDSDVKLPETVDWRTKGAVTPVKDQGQCGSCWAFSTTGSLEGQHFRKTGQLVSLSEQNLVDCSGSFGNEGCNGGLMDNAFQYIKANGGIDTEDGYPYKGIDEKCEFSKSDIGADDTGFVDIRKDSEKALKAAVATVGPVSIAIDASQPSFQFYHSGVYNEPECSSENLDHGVLVVGYGAEDGQDFWIVKNSWSEKWGDEGYIYMARNANNMCGVASQASYPLV</sequence>
<feature type="signal peptide" evidence="7">
    <location>
        <begin position="1"/>
        <end position="16"/>
    </location>
</feature>
<dbReference type="InterPro" id="IPR000668">
    <property type="entry name" value="Peptidase_C1A_C"/>
</dbReference>
<evidence type="ECO:0000256" key="5">
    <source>
        <dbReference type="ARBA" id="ARBA00023145"/>
    </source>
</evidence>
<dbReference type="KEGG" id="hazt:108680371"/>